<proteinExistence type="predicted"/>
<evidence type="ECO:0000313" key="6">
    <source>
        <dbReference type="EMBL" id="KAK4462222.1"/>
    </source>
</evidence>
<evidence type="ECO:0000256" key="2">
    <source>
        <dbReference type="ARBA" id="ARBA00022771"/>
    </source>
</evidence>
<dbReference type="EMBL" id="MU864975">
    <property type="protein sequence ID" value="KAK4462222.1"/>
    <property type="molecule type" value="Genomic_DNA"/>
</dbReference>
<sequence length="211" mass="23554">MVRWGFRMFESDLDLDLAAEFDKALGKEEADQVPLFKLTDKKPDPELAAEVREKLNQGIGVRLIDHYRQAELGAFKTLARYQQVLLAAMLMRAGARIPDADLQYVRGLVTNVPCRKAFDIHELGFCAAGKAQFLAALDGYAEGVPRDFREASCFHCGKTKADTGSAPMMCGRCKNANYCNKDCQKAHWRSGHKLMCDMKVLSAMLKTKTKA</sequence>
<dbReference type="Gene3D" id="6.10.140.2220">
    <property type="match status" value="1"/>
</dbReference>
<dbReference type="PROSITE" id="PS01360">
    <property type="entry name" value="ZF_MYND_1"/>
    <property type="match status" value="1"/>
</dbReference>
<dbReference type="InterPro" id="IPR002893">
    <property type="entry name" value="Znf_MYND"/>
</dbReference>
<evidence type="ECO:0000313" key="7">
    <source>
        <dbReference type="Proteomes" id="UP001321749"/>
    </source>
</evidence>
<keyword evidence="1" id="KW-0479">Metal-binding</keyword>
<name>A0AAV9HNH2_9PEZI</name>
<gene>
    <name evidence="6" type="ORF">QBC42DRAFT_296978</name>
</gene>
<dbReference type="SUPFAM" id="SSF144232">
    <property type="entry name" value="HIT/MYND zinc finger-like"/>
    <property type="match status" value="1"/>
</dbReference>
<dbReference type="PROSITE" id="PS50865">
    <property type="entry name" value="ZF_MYND_2"/>
    <property type="match status" value="1"/>
</dbReference>
<evidence type="ECO:0000256" key="3">
    <source>
        <dbReference type="ARBA" id="ARBA00022833"/>
    </source>
</evidence>
<evidence type="ECO:0000256" key="1">
    <source>
        <dbReference type="ARBA" id="ARBA00022723"/>
    </source>
</evidence>
<reference evidence="6" key="1">
    <citation type="journal article" date="2023" name="Mol. Phylogenet. Evol.">
        <title>Genome-scale phylogeny and comparative genomics of the fungal order Sordariales.</title>
        <authorList>
            <person name="Hensen N."/>
            <person name="Bonometti L."/>
            <person name="Westerberg I."/>
            <person name="Brannstrom I.O."/>
            <person name="Guillou S."/>
            <person name="Cros-Aarteil S."/>
            <person name="Calhoun S."/>
            <person name="Haridas S."/>
            <person name="Kuo A."/>
            <person name="Mondo S."/>
            <person name="Pangilinan J."/>
            <person name="Riley R."/>
            <person name="LaButti K."/>
            <person name="Andreopoulos B."/>
            <person name="Lipzen A."/>
            <person name="Chen C."/>
            <person name="Yan M."/>
            <person name="Daum C."/>
            <person name="Ng V."/>
            <person name="Clum A."/>
            <person name="Steindorff A."/>
            <person name="Ohm R.A."/>
            <person name="Martin F."/>
            <person name="Silar P."/>
            <person name="Natvig D.O."/>
            <person name="Lalanne C."/>
            <person name="Gautier V."/>
            <person name="Ament-Velasquez S.L."/>
            <person name="Kruys A."/>
            <person name="Hutchinson M.I."/>
            <person name="Powell A.J."/>
            <person name="Barry K."/>
            <person name="Miller A.N."/>
            <person name="Grigoriev I.V."/>
            <person name="Debuchy R."/>
            <person name="Gladieux P."/>
            <person name="Hiltunen Thoren M."/>
            <person name="Johannesson H."/>
        </authorList>
    </citation>
    <scope>NUCLEOTIDE SEQUENCE</scope>
    <source>
        <strain evidence="6">PSN324</strain>
    </source>
</reference>
<dbReference type="GO" id="GO:0008270">
    <property type="term" value="F:zinc ion binding"/>
    <property type="evidence" value="ECO:0007669"/>
    <property type="project" value="UniProtKB-KW"/>
</dbReference>
<dbReference type="AlphaFoldDB" id="A0AAV9HNH2"/>
<dbReference type="Proteomes" id="UP001321749">
    <property type="component" value="Unassembled WGS sequence"/>
</dbReference>
<reference evidence="6" key="2">
    <citation type="submission" date="2023-06" db="EMBL/GenBank/DDBJ databases">
        <authorList>
            <consortium name="Lawrence Berkeley National Laboratory"/>
            <person name="Mondo S.J."/>
            <person name="Hensen N."/>
            <person name="Bonometti L."/>
            <person name="Westerberg I."/>
            <person name="Brannstrom I.O."/>
            <person name="Guillou S."/>
            <person name="Cros-Aarteil S."/>
            <person name="Calhoun S."/>
            <person name="Haridas S."/>
            <person name="Kuo A."/>
            <person name="Pangilinan J."/>
            <person name="Riley R."/>
            <person name="Labutti K."/>
            <person name="Andreopoulos B."/>
            <person name="Lipzen A."/>
            <person name="Chen C."/>
            <person name="Yanf M."/>
            <person name="Daum C."/>
            <person name="Ng V."/>
            <person name="Clum A."/>
            <person name="Steindorff A."/>
            <person name="Ohm R."/>
            <person name="Martin F."/>
            <person name="Silar P."/>
            <person name="Natvig D."/>
            <person name="Lalanne C."/>
            <person name="Gautier V."/>
            <person name="Ament-Velasquez S.L."/>
            <person name="Kruys A."/>
            <person name="Hutchinson M.I."/>
            <person name="Powell A.J."/>
            <person name="Barry K."/>
            <person name="Miller A.N."/>
            <person name="Grigoriev I.V."/>
            <person name="Debuchy R."/>
            <person name="Gladieux P."/>
            <person name="Thoren M.H."/>
            <person name="Johannesson H."/>
        </authorList>
    </citation>
    <scope>NUCLEOTIDE SEQUENCE</scope>
    <source>
        <strain evidence="6">PSN324</strain>
    </source>
</reference>
<protein>
    <submittedName>
        <fullName evidence="6">Zinc finger MYND domain-containing protein 10</fullName>
    </submittedName>
</protein>
<dbReference type="Pfam" id="PF01753">
    <property type="entry name" value="zf-MYND"/>
    <property type="match status" value="1"/>
</dbReference>
<accession>A0AAV9HNH2</accession>
<organism evidence="6 7">
    <name type="scientific">Cladorrhinum samala</name>
    <dbReference type="NCBI Taxonomy" id="585594"/>
    <lineage>
        <taxon>Eukaryota</taxon>
        <taxon>Fungi</taxon>
        <taxon>Dikarya</taxon>
        <taxon>Ascomycota</taxon>
        <taxon>Pezizomycotina</taxon>
        <taxon>Sordariomycetes</taxon>
        <taxon>Sordariomycetidae</taxon>
        <taxon>Sordariales</taxon>
        <taxon>Podosporaceae</taxon>
        <taxon>Cladorrhinum</taxon>
    </lineage>
</organism>
<keyword evidence="7" id="KW-1185">Reference proteome</keyword>
<keyword evidence="3" id="KW-0862">Zinc</keyword>
<feature type="domain" description="MYND-type" evidence="5">
    <location>
        <begin position="153"/>
        <end position="196"/>
    </location>
</feature>
<comment type="caution">
    <text evidence="6">The sequence shown here is derived from an EMBL/GenBank/DDBJ whole genome shotgun (WGS) entry which is preliminary data.</text>
</comment>
<evidence type="ECO:0000259" key="5">
    <source>
        <dbReference type="PROSITE" id="PS50865"/>
    </source>
</evidence>
<evidence type="ECO:0000256" key="4">
    <source>
        <dbReference type="PROSITE-ProRule" id="PRU00134"/>
    </source>
</evidence>
<keyword evidence="2 4" id="KW-0863">Zinc-finger</keyword>